<dbReference type="InterPro" id="IPR056924">
    <property type="entry name" value="SH3_Tf2-1"/>
</dbReference>
<dbReference type="Proteomes" id="UP001234989">
    <property type="component" value="Chromosome 9"/>
</dbReference>
<dbReference type="Pfam" id="PF24626">
    <property type="entry name" value="SH3_Tf2-1"/>
    <property type="match status" value="1"/>
</dbReference>
<reference evidence="3" key="1">
    <citation type="submission" date="2023-08" db="EMBL/GenBank/DDBJ databases">
        <title>A de novo genome assembly of Solanum verrucosum Schlechtendal, a Mexican diploid species geographically isolated from the other diploid A-genome species in potato relatives.</title>
        <authorList>
            <person name="Hosaka K."/>
        </authorList>
    </citation>
    <scope>NUCLEOTIDE SEQUENCE</scope>
    <source>
        <tissue evidence="3">Young leaves</tissue>
    </source>
</reference>
<evidence type="ECO:0000313" key="4">
    <source>
        <dbReference type="Proteomes" id="UP001234989"/>
    </source>
</evidence>
<keyword evidence="4" id="KW-1185">Reference proteome</keyword>
<dbReference type="Pfam" id="PF17921">
    <property type="entry name" value="Integrase_H2C2"/>
    <property type="match status" value="1"/>
</dbReference>
<evidence type="ECO:0008006" key="5">
    <source>
        <dbReference type="Google" id="ProtNLM"/>
    </source>
</evidence>
<organism evidence="3 4">
    <name type="scientific">Solanum verrucosum</name>
    <dbReference type="NCBI Taxonomy" id="315347"/>
    <lineage>
        <taxon>Eukaryota</taxon>
        <taxon>Viridiplantae</taxon>
        <taxon>Streptophyta</taxon>
        <taxon>Embryophyta</taxon>
        <taxon>Tracheophyta</taxon>
        <taxon>Spermatophyta</taxon>
        <taxon>Magnoliopsida</taxon>
        <taxon>eudicotyledons</taxon>
        <taxon>Gunneridae</taxon>
        <taxon>Pentapetalae</taxon>
        <taxon>asterids</taxon>
        <taxon>lamiids</taxon>
        <taxon>Solanales</taxon>
        <taxon>Solanaceae</taxon>
        <taxon>Solanoideae</taxon>
        <taxon>Solaneae</taxon>
        <taxon>Solanum</taxon>
    </lineage>
</organism>
<evidence type="ECO:0000259" key="2">
    <source>
        <dbReference type="Pfam" id="PF24626"/>
    </source>
</evidence>
<dbReference type="EMBL" id="CP133620">
    <property type="protein sequence ID" value="WMV46470.1"/>
    <property type="molecule type" value="Genomic_DNA"/>
</dbReference>
<protein>
    <recommendedName>
        <fullName evidence="5">Integrase zinc-binding domain-containing protein</fullName>
    </recommendedName>
</protein>
<feature type="domain" description="Tf2-1-like SH3-like" evidence="2">
    <location>
        <begin position="34"/>
        <end position="83"/>
    </location>
</feature>
<evidence type="ECO:0000313" key="3">
    <source>
        <dbReference type="EMBL" id="WMV46470.1"/>
    </source>
</evidence>
<dbReference type="Gene3D" id="1.10.340.70">
    <property type="match status" value="1"/>
</dbReference>
<accession>A0AAF0UIR9</accession>
<dbReference type="AlphaFoldDB" id="A0AAF0UIR9"/>
<name>A0AAF0UIR9_SOLVR</name>
<dbReference type="PANTHER" id="PTHR46148:SF58">
    <property type="entry name" value="RETROTRANSPOSON PROTEIN"/>
    <property type="match status" value="1"/>
</dbReference>
<dbReference type="PANTHER" id="PTHR46148">
    <property type="entry name" value="CHROMO DOMAIN-CONTAINING PROTEIN"/>
    <property type="match status" value="1"/>
</dbReference>
<gene>
    <name evidence="3" type="ORF">MTR67_039855</name>
</gene>
<sequence>MYHDLREVYWWNGMKKDIAEFVAKCLNCQQGVMSIGKKGKLSPRYVGPYQILRRVGKVAYELELLNDLASVHLVFQVSMLKKCIGDSTSIVPLEGLGVDENLSYAEFL</sequence>
<dbReference type="InterPro" id="IPR041588">
    <property type="entry name" value="Integrase_H2C2"/>
</dbReference>
<feature type="domain" description="Integrase zinc-binding" evidence="1">
    <location>
        <begin position="1"/>
        <end position="30"/>
    </location>
</feature>
<proteinExistence type="predicted"/>
<evidence type="ECO:0000259" key="1">
    <source>
        <dbReference type="Pfam" id="PF17921"/>
    </source>
</evidence>